<evidence type="ECO:0000313" key="3">
    <source>
        <dbReference type="Proteomes" id="UP000295371"/>
    </source>
</evidence>
<feature type="domain" description="Cysteine-rich" evidence="1">
    <location>
        <begin position="128"/>
        <end position="222"/>
    </location>
</feature>
<sequence>MRVALMVPCYADALEPETGIATLQLLRRLGIDVDYPVDQTCCSQPMVNAGFHEDAKATQAHFVDTFAGYDYIVAPSNSCVRNVRENLTAVEQTDRTREVRSRIVELVEFLHDVLQVEDFPWAEFPHKVTYHDSCSSIRFLKSSSMSELREEPYSKPLALLSRVRGIEIEQTKRPDECCGFGGTFSVLEPATSVKMGQDKVADHSSTGATHVVSGDGSCTMHLNSCARRLGLPMKFLHIAQVLNGDRG</sequence>
<keyword evidence="3" id="KW-1185">Reference proteome</keyword>
<proteinExistence type="predicted"/>
<dbReference type="InterPro" id="IPR004017">
    <property type="entry name" value="Cys_rich_dom"/>
</dbReference>
<dbReference type="EMBL" id="SOAW01000001">
    <property type="protein sequence ID" value="TDT32639.1"/>
    <property type="molecule type" value="Genomic_DNA"/>
</dbReference>
<gene>
    <name evidence="2" type="ORF">CLV29_0221</name>
</gene>
<dbReference type="GO" id="GO:0005829">
    <property type="term" value="C:cytosol"/>
    <property type="evidence" value="ECO:0007669"/>
    <property type="project" value="TreeGrafter"/>
</dbReference>
<evidence type="ECO:0000259" key="1">
    <source>
        <dbReference type="Pfam" id="PF02754"/>
    </source>
</evidence>
<dbReference type="PANTHER" id="PTHR30296:SF0">
    <property type="entry name" value="LACTATE UTILIZATION PROTEIN A"/>
    <property type="match status" value="1"/>
</dbReference>
<comment type="caution">
    <text evidence="2">The sequence shown here is derived from an EMBL/GenBank/DDBJ whole genome shotgun (WGS) entry which is preliminary data.</text>
</comment>
<accession>A0A4R7J8F4</accession>
<feature type="domain" description="Cysteine-rich" evidence="1">
    <location>
        <begin position="3"/>
        <end position="82"/>
    </location>
</feature>
<dbReference type="PANTHER" id="PTHR30296">
    <property type="entry name" value="UNCHARACTERIZED PROTEIN YKGE"/>
    <property type="match status" value="1"/>
</dbReference>
<dbReference type="OrthoDB" id="9770306at2"/>
<dbReference type="GO" id="GO:0016491">
    <property type="term" value="F:oxidoreductase activity"/>
    <property type="evidence" value="ECO:0007669"/>
    <property type="project" value="UniProtKB-ARBA"/>
</dbReference>
<organism evidence="2 3">
    <name type="scientific">Naumannella halotolerans</name>
    <dbReference type="NCBI Taxonomy" id="993414"/>
    <lineage>
        <taxon>Bacteria</taxon>
        <taxon>Bacillati</taxon>
        <taxon>Actinomycetota</taxon>
        <taxon>Actinomycetes</taxon>
        <taxon>Propionibacteriales</taxon>
        <taxon>Propionibacteriaceae</taxon>
        <taxon>Naumannella</taxon>
    </lineage>
</organism>
<reference evidence="2 3" key="1">
    <citation type="submission" date="2019-03" db="EMBL/GenBank/DDBJ databases">
        <title>Genomic Encyclopedia of Archaeal and Bacterial Type Strains, Phase II (KMG-II): from individual species to whole genera.</title>
        <authorList>
            <person name="Goeker M."/>
        </authorList>
    </citation>
    <scope>NUCLEOTIDE SEQUENCE [LARGE SCALE GENOMIC DNA]</scope>
    <source>
        <strain evidence="2 3">DSM 24323</strain>
    </source>
</reference>
<evidence type="ECO:0000313" key="2">
    <source>
        <dbReference type="EMBL" id="TDT32639.1"/>
    </source>
</evidence>
<dbReference type="Pfam" id="PF02754">
    <property type="entry name" value="CCG"/>
    <property type="match status" value="2"/>
</dbReference>
<protein>
    <submittedName>
        <fullName evidence="2">L-lactate dehydrogenase complex protein LldE</fullName>
    </submittedName>
</protein>
<name>A0A4R7J8F4_9ACTN</name>
<dbReference type="AlphaFoldDB" id="A0A4R7J8F4"/>
<dbReference type="Proteomes" id="UP000295371">
    <property type="component" value="Unassembled WGS sequence"/>
</dbReference>
<dbReference type="RefSeq" id="WP_133753255.1">
    <property type="nucleotide sequence ID" value="NZ_CP171129.1"/>
</dbReference>